<dbReference type="InterPro" id="IPR019752">
    <property type="entry name" value="Pyrv/ketoisovalerate_OxRed_cat"/>
</dbReference>
<proteinExistence type="inferred from homology"/>
<keyword evidence="2" id="KW-0813">Transport</keyword>
<dbReference type="InterPro" id="IPR009014">
    <property type="entry name" value="Transketo_C/PFOR_II"/>
</dbReference>
<dbReference type="GO" id="GO:0022900">
    <property type="term" value="P:electron transport chain"/>
    <property type="evidence" value="ECO:0007669"/>
    <property type="project" value="InterPro"/>
</dbReference>
<evidence type="ECO:0000256" key="4">
    <source>
        <dbReference type="ARBA" id="ARBA00022723"/>
    </source>
</evidence>
<evidence type="ECO:0000256" key="8">
    <source>
        <dbReference type="ARBA" id="ARBA00023014"/>
    </source>
</evidence>
<keyword evidence="10" id="KW-0670">Pyruvate</keyword>
<dbReference type="Proteomes" id="UP000051451">
    <property type="component" value="Unassembled WGS sequence"/>
</dbReference>
<dbReference type="InterPro" id="IPR002880">
    <property type="entry name" value="Pyrv_Fd/Flavodoxin_OxRdtase_N"/>
</dbReference>
<dbReference type="Gene3D" id="3.40.50.970">
    <property type="match status" value="2"/>
</dbReference>
<dbReference type="GO" id="GO:0016903">
    <property type="term" value="F:oxidoreductase activity, acting on the aldehyde or oxo group of donors"/>
    <property type="evidence" value="ECO:0007669"/>
    <property type="project" value="InterPro"/>
</dbReference>
<evidence type="ECO:0000313" key="10">
    <source>
        <dbReference type="EMBL" id="KRM06301.1"/>
    </source>
</evidence>
<dbReference type="FunFam" id="3.40.50.970:FF:000012">
    <property type="entry name" value="Pyruvate:ferredoxin (Flavodoxin) oxidoreductase"/>
    <property type="match status" value="1"/>
</dbReference>
<dbReference type="GO" id="GO:0051539">
    <property type="term" value="F:4 iron, 4 sulfur cluster binding"/>
    <property type="evidence" value="ECO:0007669"/>
    <property type="project" value="UniProtKB-KW"/>
</dbReference>
<dbReference type="PANTHER" id="PTHR32154">
    <property type="entry name" value="PYRUVATE-FLAVODOXIN OXIDOREDUCTASE-RELATED"/>
    <property type="match status" value="1"/>
</dbReference>
<dbReference type="GO" id="GO:0005506">
    <property type="term" value="F:iron ion binding"/>
    <property type="evidence" value="ECO:0007669"/>
    <property type="project" value="InterPro"/>
</dbReference>
<evidence type="ECO:0000256" key="7">
    <source>
        <dbReference type="ARBA" id="ARBA00023004"/>
    </source>
</evidence>
<keyword evidence="11" id="KW-1185">Reference proteome</keyword>
<dbReference type="PATRIC" id="fig|1423750.3.peg.1201"/>
<dbReference type="Gene3D" id="3.30.70.20">
    <property type="match status" value="1"/>
</dbReference>
<dbReference type="PROSITE" id="PS51379">
    <property type="entry name" value="4FE4S_FER_2"/>
    <property type="match status" value="2"/>
</dbReference>
<keyword evidence="4" id="KW-0479">Metal-binding</keyword>
<dbReference type="AlphaFoldDB" id="A0A0R1VLU5"/>
<comment type="caution">
    <text evidence="10">The sequence shown here is derived from an EMBL/GenBank/DDBJ whole genome shotgun (WGS) entry which is preliminary data.</text>
</comment>
<dbReference type="SUPFAM" id="SSF52922">
    <property type="entry name" value="TK C-terminal domain-like"/>
    <property type="match status" value="1"/>
</dbReference>
<dbReference type="GO" id="GO:0030976">
    <property type="term" value="F:thiamine pyrophosphate binding"/>
    <property type="evidence" value="ECO:0007669"/>
    <property type="project" value="InterPro"/>
</dbReference>
<dbReference type="SMART" id="SM00890">
    <property type="entry name" value="EKR"/>
    <property type="match status" value="1"/>
</dbReference>
<keyword evidence="3" id="KW-0004">4Fe-4S</keyword>
<evidence type="ECO:0000256" key="3">
    <source>
        <dbReference type="ARBA" id="ARBA00022485"/>
    </source>
</evidence>
<dbReference type="Pfam" id="PF02775">
    <property type="entry name" value="TPP_enzyme_C"/>
    <property type="match status" value="1"/>
</dbReference>
<dbReference type="InterPro" id="IPR017896">
    <property type="entry name" value="4Fe4S_Fe-S-bd"/>
</dbReference>
<evidence type="ECO:0000256" key="6">
    <source>
        <dbReference type="ARBA" id="ARBA00023002"/>
    </source>
</evidence>
<dbReference type="SUPFAM" id="SSF52518">
    <property type="entry name" value="Thiamin diphosphate-binding fold (THDP-binding)"/>
    <property type="match status" value="2"/>
</dbReference>
<dbReference type="InterPro" id="IPR029061">
    <property type="entry name" value="THDP-binding"/>
</dbReference>
<sequence>MKVVTCWEELKLRKIVNGDTAVAYVAYAFSEAAVIYPITPASLMAEKTELWSNLKKKNLFNQNVEVVEMQSEGGVAGVVHGLAKTGVLSTSFTSSQGLLLMIPTLYKLAGEFLPVVIHVASRAISTGNLSIYGDHSDVMAVRQTGVIILAASSVQEAALFAGVAHLLSATMSMPVINFFDGFNTSHELRNIELPSYSQLKKIVDPIVYQKIRTNSVRNDHPRAYGISETPDIFFQQQETTNLDYQAVPKQAANCIEVLNPLFNTNCSVVDYYGDKFAETIMIAMGSIIPTIQQVIDESNKNNKHWGVLNIHLYRPFPAKAIIDKIPFSAKNIIILDRTKEKGSFNEPLAEDIQSVIQSAKRNVNILAGRYGLGSKDVTPNQIRAGFFEVENSKPKKHFSLGIIDDVTKLSLSNIGQNDLTPQKDFQAQIWGRGSDGATSGSSMTVQIIGEQTDLNVQGQFKFDPRKAGGVTVSHLRFSKQKIRSAYAVKSFNFLSCYCDNYIKTFKLFDGLTKNGIFLLNTSYSLEKITKILPNDYKYYFAKNKINFYIIDANKIAQKFNLLPHINSIMQTCFLYLANLTDFQTSLNALSSKFNKKYSSYSTQLVKSNIKAINDSIADLKKVNIPATWGRKDKHKSDVPTDSSFKGEIHLVMTKQLGEKIAVKTMLKHGLKDGSFPLGTANYDKPDIAAKIPIWRPEYCVNCNLCATICPHAAIRPFVFKENEPVPFKTVPFRGNAKFKYRLQVSPLDCTGCTLCYDMCPLKNKGIQLEENSQHKKVENENWNYAINHQTFDFPESSKKSIRSVQLKKPLLEFSGACAGCGETPYIKLLTQLFPKNLMIANATGCSSIWGGSAPSIPYTTDKSGYGPIWTTSLFEDNAEYGFGLGIGAELIRNQLSQKVKKIATNKIYSEHLRNSAQNWLSKKETQSDPKVVNSLVNSLANEAPYYPELEELLVNQHFLMRRITWIVGGDGWAYDIDYAGIDQIIFQNKNVNILILDNEGYSNTGGQSSKSSPTAARTKFTNFGNKKIKKDFASIMMTYDNVYVAQICLAANPEQTLKAFIEAAAYEGPSIIIAYSTCKLHGIYHNTAIKEQKKAVKCGYWPLFRRFPASGTQKEFLKLDSSKPDWSLFQEFLKGELRYHLGTHNSAEFSKLLAINEAEAKKRYLRYSALTAKNRKKS</sequence>
<evidence type="ECO:0000256" key="2">
    <source>
        <dbReference type="ARBA" id="ARBA00022448"/>
    </source>
</evidence>
<dbReference type="Pfam" id="PF01558">
    <property type="entry name" value="POR"/>
    <property type="match status" value="1"/>
</dbReference>
<reference evidence="10 11" key="1">
    <citation type="journal article" date="2015" name="Genome Announc.">
        <title>Expanding the biotechnology potential of lactobacilli through comparative genomics of 213 strains and associated genera.</title>
        <authorList>
            <person name="Sun Z."/>
            <person name="Harris H.M."/>
            <person name="McCann A."/>
            <person name="Guo C."/>
            <person name="Argimon S."/>
            <person name="Zhang W."/>
            <person name="Yang X."/>
            <person name="Jeffery I.B."/>
            <person name="Cooney J.C."/>
            <person name="Kagawa T.F."/>
            <person name="Liu W."/>
            <person name="Song Y."/>
            <person name="Salvetti E."/>
            <person name="Wrobel A."/>
            <person name="Rasinkangas P."/>
            <person name="Parkhill J."/>
            <person name="Rea M.C."/>
            <person name="O'Sullivan O."/>
            <person name="Ritari J."/>
            <person name="Douillard F.P."/>
            <person name="Paul Ross R."/>
            <person name="Yang R."/>
            <person name="Briner A.E."/>
            <person name="Felis G.E."/>
            <person name="de Vos W.M."/>
            <person name="Barrangou R."/>
            <person name="Klaenhammer T.R."/>
            <person name="Caufield P.W."/>
            <person name="Cui Y."/>
            <person name="Zhang H."/>
            <person name="O'Toole P.W."/>
        </authorList>
    </citation>
    <scope>NUCLEOTIDE SEQUENCE [LARGE SCALE GENOMIC DNA]</scope>
    <source>
        <strain evidence="10 11">DSM 18630</strain>
    </source>
</reference>
<evidence type="ECO:0000256" key="5">
    <source>
        <dbReference type="ARBA" id="ARBA00022982"/>
    </source>
</evidence>
<dbReference type="OrthoDB" id="9794954at2"/>
<gene>
    <name evidence="10" type="ORF">FC89_GL001174</name>
</gene>
<dbReference type="Pfam" id="PF12838">
    <property type="entry name" value="Fer4_7"/>
    <property type="match status" value="1"/>
</dbReference>
<dbReference type="CDD" id="cd07034">
    <property type="entry name" value="TPP_PYR_PFOR_IOR-alpha_like"/>
    <property type="match status" value="1"/>
</dbReference>
<evidence type="ECO:0000256" key="1">
    <source>
        <dbReference type="ARBA" id="ARBA00009032"/>
    </source>
</evidence>
<dbReference type="Gene3D" id="3.40.50.920">
    <property type="match status" value="1"/>
</dbReference>
<dbReference type="NCBIfam" id="TIGR02176">
    <property type="entry name" value="pyruv_ox_red"/>
    <property type="match status" value="1"/>
</dbReference>
<dbReference type="SUPFAM" id="SSF54862">
    <property type="entry name" value="4Fe-4S ferredoxins"/>
    <property type="match status" value="1"/>
</dbReference>
<dbReference type="InterPro" id="IPR011766">
    <property type="entry name" value="TPP_enzyme_TPP-bd"/>
</dbReference>
<dbReference type="InterPro" id="IPR019456">
    <property type="entry name" value="Pyrv-flavodox_OxRtase_EKR"/>
</dbReference>
<name>A0A0R1VLU5_9LACO</name>
<dbReference type="FunFam" id="3.40.50.920:FF:000007">
    <property type="entry name" value="Pyruvate:ferredoxin (Flavodoxin) oxidoreductase"/>
    <property type="match status" value="1"/>
</dbReference>
<evidence type="ECO:0000313" key="11">
    <source>
        <dbReference type="Proteomes" id="UP000051451"/>
    </source>
</evidence>
<accession>A0A0R1VLU5</accession>
<dbReference type="InterPro" id="IPR011895">
    <property type="entry name" value="Pyrv_flavodox_OxRed"/>
</dbReference>
<keyword evidence="8" id="KW-0411">Iron-sulfur</keyword>
<keyword evidence="7" id="KW-0408">Iron</keyword>
<dbReference type="InterPro" id="IPR050722">
    <property type="entry name" value="Pyruvate:ferred/Flavod_OxRd"/>
</dbReference>
<dbReference type="InterPro" id="IPR017900">
    <property type="entry name" value="4Fe4S_Fe_S_CS"/>
</dbReference>
<dbReference type="InterPro" id="IPR033412">
    <property type="entry name" value="PFOR_II"/>
</dbReference>
<dbReference type="Pfam" id="PF01855">
    <property type="entry name" value="POR_N"/>
    <property type="match status" value="1"/>
</dbReference>
<feature type="domain" description="4Fe-4S ferredoxin-type" evidence="9">
    <location>
        <begin position="740"/>
        <end position="771"/>
    </location>
</feature>
<dbReference type="EMBL" id="AZGB01000016">
    <property type="protein sequence ID" value="KRM06301.1"/>
    <property type="molecule type" value="Genomic_DNA"/>
</dbReference>
<keyword evidence="6" id="KW-0560">Oxidoreductase</keyword>
<dbReference type="SUPFAM" id="SSF53323">
    <property type="entry name" value="Pyruvate-ferredoxin oxidoreductase, PFOR, domain III"/>
    <property type="match status" value="1"/>
</dbReference>
<dbReference type="Gene3D" id="3.40.920.10">
    <property type="entry name" value="Pyruvate-ferredoxin oxidoreductase, PFOR, domain III"/>
    <property type="match status" value="1"/>
</dbReference>
<feature type="domain" description="4Fe-4S ferredoxin-type" evidence="9">
    <location>
        <begin position="690"/>
        <end position="719"/>
    </location>
</feature>
<comment type="similarity">
    <text evidence="1">Belongs to the pyruvate:ferredoxin/flavodoxin oxidoreductase family.</text>
</comment>
<keyword evidence="5" id="KW-0249">Electron transport</keyword>
<dbReference type="PROSITE" id="PS00198">
    <property type="entry name" value="4FE4S_FER_1"/>
    <property type="match status" value="2"/>
</dbReference>
<protein>
    <submittedName>
        <fullName evidence="10">Pyruvate flavodoxin ferredoxin oxidoreductase family protein</fullName>
    </submittedName>
</protein>
<dbReference type="PANTHER" id="PTHR32154:SF0">
    <property type="entry name" value="PYRUVATE-FLAVODOXIN OXIDOREDUCTASE-RELATED"/>
    <property type="match status" value="1"/>
</dbReference>
<dbReference type="InterPro" id="IPR002869">
    <property type="entry name" value="Pyrv_flavodox_OxRed_cen"/>
</dbReference>
<dbReference type="Pfam" id="PF17147">
    <property type="entry name" value="PFOR_II"/>
    <property type="match status" value="1"/>
</dbReference>
<evidence type="ECO:0000259" key="9">
    <source>
        <dbReference type="PROSITE" id="PS51379"/>
    </source>
</evidence>
<dbReference type="STRING" id="1423750.FC89_GL001174"/>
<organism evidence="10 11">
    <name type="scientific">Liquorilactobacillus ghanensis DSM 18630</name>
    <dbReference type="NCBI Taxonomy" id="1423750"/>
    <lineage>
        <taxon>Bacteria</taxon>
        <taxon>Bacillati</taxon>
        <taxon>Bacillota</taxon>
        <taxon>Bacilli</taxon>
        <taxon>Lactobacillales</taxon>
        <taxon>Lactobacillaceae</taxon>
        <taxon>Liquorilactobacillus</taxon>
    </lineage>
</organism>
<dbReference type="GO" id="GO:0006979">
    <property type="term" value="P:response to oxidative stress"/>
    <property type="evidence" value="ECO:0007669"/>
    <property type="project" value="TreeGrafter"/>
</dbReference>